<dbReference type="PANTHER" id="PTHR33885:SF3">
    <property type="entry name" value="PHAGE SHOCK PROTEIN C"/>
    <property type="match status" value="1"/>
</dbReference>
<comment type="subcellular location">
    <subcellularLocation>
        <location evidence="1">Cell membrane</location>
        <topology evidence="1">Single-pass membrane protein</topology>
    </subcellularLocation>
</comment>
<dbReference type="InterPro" id="IPR052027">
    <property type="entry name" value="PspC"/>
</dbReference>
<feature type="domain" description="Phage shock protein PspC N-terminal" evidence="7">
    <location>
        <begin position="4"/>
        <end position="60"/>
    </location>
</feature>
<evidence type="ECO:0000256" key="2">
    <source>
        <dbReference type="ARBA" id="ARBA00022475"/>
    </source>
</evidence>
<dbReference type="PANTHER" id="PTHR33885">
    <property type="entry name" value="PHAGE SHOCK PROTEIN C"/>
    <property type="match status" value="1"/>
</dbReference>
<proteinExistence type="predicted"/>
<feature type="transmembrane region" description="Helical" evidence="6">
    <location>
        <begin position="35"/>
        <end position="58"/>
    </location>
</feature>
<sequence length="63" mass="6998">MESKRLYRSRRERLVCGVCGGVAEYFNIDPTIVRLAFLLFVFCAGSGVLAYIIAAIVMPDDPN</sequence>
<evidence type="ECO:0000256" key="3">
    <source>
        <dbReference type="ARBA" id="ARBA00022692"/>
    </source>
</evidence>
<name>A0ABM8I5M9_9FIRM</name>
<evidence type="ECO:0000256" key="1">
    <source>
        <dbReference type="ARBA" id="ARBA00004162"/>
    </source>
</evidence>
<dbReference type="EMBL" id="AP027742">
    <property type="protein sequence ID" value="BDZ78431.1"/>
    <property type="molecule type" value="Genomic_DNA"/>
</dbReference>
<keyword evidence="2" id="KW-1003">Cell membrane</keyword>
<dbReference type="Proteomes" id="UP001305815">
    <property type="component" value="Chromosome"/>
</dbReference>
<reference evidence="9" key="1">
    <citation type="journal article" date="2023" name="Int. J. Syst. Evol. Microbiol.">
        <title>Claveliimonas bilis gen. nov., sp. nov., deoxycholic acid-producing bacteria isolated from human faeces, and reclassification of Sellimonas monacensis Zenner et al. 2021 as Claveliimonas monacensis comb. nov.</title>
        <authorList>
            <person name="Hisatomi A."/>
            <person name="Kastawa N.W.E.P.G."/>
            <person name="Song I."/>
            <person name="Ohkuma M."/>
            <person name="Fukiya S."/>
            <person name="Sakamoto M."/>
        </authorList>
    </citation>
    <scope>NUCLEOTIDE SEQUENCE [LARGE SCALE GENOMIC DNA]</scope>
    <source>
        <strain evidence="9">12BBH14</strain>
    </source>
</reference>
<keyword evidence="4 6" id="KW-1133">Transmembrane helix</keyword>
<evidence type="ECO:0000256" key="5">
    <source>
        <dbReference type="ARBA" id="ARBA00023136"/>
    </source>
</evidence>
<accession>A0ABM8I5M9</accession>
<organism evidence="8 9">
    <name type="scientific">Claveliimonas bilis</name>
    <dbReference type="NCBI Taxonomy" id="3028070"/>
    <lineage>
        <taxon>Bacteria</taxon>
        <taxon>Bacillati</taxon>
        <taxon>Bacillota</taxon>
        <taxon>Clostridia</taxon>
        <taxon>Lachnospirales</taxon>
        <taxon>Lachnospiraceae</taxon>
        <taxon>Claveliimonas</taxon>
    </lineage>
</organism>
<evidence type="ECO:0000256" key="6">
    <source>
        <dbReference type="SAM" id="Phobius"/>
    </source>
</evidence>
<protein>
    <submittedName>
        <fullName evidence="8">PspC domain-containing protein</fullName>
    </submittedName>
</protein>
<evidence type="ECO:0000313" key="8">
    <source>
        <dbReference type="EMBL" id="BDZ78431.1"/>
    </source>
</evidence>
<dbReference type="InterPro" id="IPR007168">
    <property type="entry name" value="Phageshock_PspC_N"/>
</dbReference>
<dbReference type="Pfam" id="PF04024">
    <property type="entry name" value="PspC"/>
    <property type="match status" value="1"/>
</dbReference>
<dbReference type="RefSeq" id="WP_230105249.1">
    <property type="nucleotide sequence ID" value="NZ_AP024845.1"/>
</dbReference>
<keyword evidence="3 6" id="KW-0812">Transmembrane</keyword>
<keyword evidence="5 6" id="KW-0472">Membrane</keyword>
<gene>
    <name evidence="8" type="ORF">Lac1_26140</name>
</gene>
<keyword evidence="9" id="KW-1185">Reference proteome</keyword>
<evidence type="ECO:0000313" key="9">
    <source>
        <dbReference type="Proteomes" id="UP001305815"/>
    </source>
</evidence>
<evidence type="ECO:0000256" key="4">
    <source>
        <dbReference type="ARBA" id="ARBA00022989"/>
    </source>
</evidence>
<evidence type="ECO:0000259" key="7">
    <source>
        <dbReference type="Pfam" id="PF04024"/>
    </source>
</evidence>